<dbReference type="EMBL" id="FBWC01000015">
    <property type="protein sequence ID" value="CUX32906.1"/>
    <property type="molecule type" value="Genomic_DNA"/>
</dbReference>
<organism evidence="2 3">
    <name type="scientific">Agrobacterium tumefaciens str. Kerr 14</name>
    <dbReference type="NCBI Taxonomy" id="1183424"/>
    <lineage>
        <taxon>Bacteria</taxon>
        <taxon>Pseudomonadati</taxon>
        <taxon>Pseudomonadota</taxon>
        <taxon>Alphaproteobacteria</taxon>
        <taxon>Hyphomicrobiales</taxon>
        <taxon>Rhizobiaceae</taxon>
        <taxon>Rhizobium/Agrobacterium group</taxon>
        <taxon>Agrobacterium</taxon>
        <taxon>Agrobacterium tumefaciens complex</taxon>
    </lineage>
</organism>
<evidence type="ECO:0000313" key="2">
    <source>
        <dbReference type="EMBL" id="CUX32906.1"/>
    </source>
</evidence>
<evidence type="ECO:0000256" key="1">
    <source>
        <dbReference type="ARBA" id="ARBA00022649"/>
    </source>
</evidence>
<dbReference type="InterPro" id="IPR038296">
    <property type="entry name" value="ParD_sf"/>
</dbReference>
<gene>
    <name evidence="2" type="primary">parD</name>
    <name evidence="2" type="ORF">AGR4C_Cc60018</name>
</gene>
<dbReference type="InterPro" id="IPR022789">
    <property type="entry name" value="ParD"/>
</dbReference>
<dbReference type="AlphaFoldDB" id="A0A1S7Q8E6"/>
<evidence type="ECO:0000313" key="3">
    <source>
        <dbReference type="Proteomes" id="UP000191897"/>
    </source>
</evidence>
<dbReference type="InterPro" id="IPR010985">
    <property type="entry name" value="Ribbon_hlx_hlx"/>
</dbReference>
<sequence>MSVKASVSISDQQDSFARRLVEEGRYASLSAVVQRGLELLRQETELRDAELAALRDLLADRKQDDFVSVEEGKQRTAAMIAARKAGYGL</sequence>
<name>A0A1S7Q8E6_AGRTU</name>
<dbReference type="Gene3D" id="6.10.10.120">
    <property type="entry name" value="Antitoxin ParD1-like"/>
    <property type="match status" value="1"/>
</dbReference>
<protein>
    <submittedName>
        <fullName evidence="2">Antitoxin ParD</fullName>
    </submittedName>
</protein>
<dbReference type="Pfam" id="PF03693">
    <property type="entry name" value="ParD_antitoxin"/>
    <property type="match status" value="1"/>
</dbReference>
<dbReference type="RefSeq" id="WP_003509217.1">
    <property type="nucleotide sequence ID" value="NZ_LT009730.1"/>
</dbReference>
<reference evidence="2 3" key="1">
    <citation type="submission" date="2016-01" db="EMBL/GenBank/DDBJ databases">
        <authorList>
            <person name="Oliw E.H."/>
        </authorList>
    </citation>
    <scope>NUCLEOTIDE SEQUENCE [LARGE SCALE GENOMIC DNA]</scope>
    <source>
        <strain evidence="2 3">Kerr 14</strain>
    </source>
</reference>
<proteinExistence type="predicted"/>
<dbReference type="GO" id="GO:0006355">
    <property type="term" value="P:regulation of DNA-templated transcription"/>
    <property type="evidence" value="ECO:0007669"/>
    <property type="project" value="InterPro"/>
</dbReference>
<keyword evidence="1" id="KW-1277">Toxin-antitoxin system</keyword>
<dbReference type="GeneID" id="92923480"/>
<dbReference type="SUPFAM" id="SSF47598">
    <property type="entry name" value="Ribbon-helix-helix"/>
    <property type="match status" value="1"/>
</dbReference>
<dbReference type="Proteomes" id="UP000191897">
    <property type="component" value="Unassembled WGS sequence"/>
</dbReference>
<accession>A0A1S7Q8E6</accession>